<feature type="compositionally biased region" description="Low complexity" evidence="2">
    <location>
        <begin position="17"/>
        <end position="26"/>
    </location>
</feature>
<feature type="compositionally biased region" description="Basic and acidic residues" evidence="2">
    <location>
        <begin position="1"/>
        <end position="10"/>
    </location>
</feature>
<dbReference type="Pfam" id="PF13275">
    <property type="entry name" value="S4_2"/>
    <property type="match status" value="1"/>
</dbReference>
<dbReference type="Proteomes" id="UP001484097">
    <property type="component" value="Unassembled WGS sequence"/>
</dbReference>
<dbReference type="CDD" id="cd00165">
    <property type="entry name" value="S4"/>
    <property type="match status" value="1"/>
</dbReference>
<dbReference type="RefSeq" id="WP_309816953.1">
    <property type="nucleotide sequence ID" value="NZ_JBDXMX010000009.1"/>
</dbReference>
<dbReference type="SUPFAM" id="SSF55174">
    <property type="entry name" value="Alpha-L RNA-binding motif"/>
    <property type="match status" value="1"/>
</dbReference>
<evidence type="ECO:0000313" key="4">
    <source>
        <dbReference type="Proteomes" id="UP001484097"/>
    </source>
</evidence>
<feature type="region of interest" description="Disordered" evidence="2">
    <location>
        <begin position="1"/>
        <end position="28"/>
    </location>
</feature>
<accession>A0ABV0INJ2</accession>
<evidence type="ECO:0000313" key="3">
    <source>
        <dbReference type="EMBL" id="MEO9249102.1"/>
    </source>
</evidence>
<comment type="caution">
    <text evidence="3">The sequence shown here is derived from an EMBL/GenBank/DDBJ whole genome shotgun (WGS) entry which is preliminary data.</text>
</comment>
<organism evidence="3 4">
    <name type="scientific">Citricoccus nitrophenolicus</name>
    <dbReference type="NCBI Taxonomy" id="863575"/>
    <lineage>
        <taxon>Bacteria</taxon>
        <taxon>Bacillati</taxon>
        <taxon>Actinomycetota</taxon>
        <taxon>Actinomycetes</taxon>
        <taxon>Micrococcales</taxon>
        <taxon>Micrococcaceae</taxon>
        <taxon>Citricoccus</taxon>
    </lineage>
</organism>
<dbReference type="Gene3D" id="3.10.290.10">
    <property type="entry name" value="RNA-binding S4 domain"/>
    <property type="match status" value="1"/>
</dbReference>
<dbReference type="EMBL" id="JBDXMX010000009">
    <property type="protein sequence ID" value="MEO9249102.1"/>
    <property type="molecule type" value="Genomic_DNA"/>
</dbReference>
<keyword evidence="1" id="KW-0694">RNA-binding</keyword>
<name>A0ABV0INJ2_9MICC</name>
<evidence type="ECO:0000256" key="1">
    <source>
        <dbReference type="PROSITE-ProRule" id="PRU00182"/>
    </source>
</evidence>
<protein>
    <submittedName>
        <fullName evidence="3">RNA-binding S4 domain-containing protein</fullName>
    </submittedName>
</protein>
<sequence length="95" mass="10197">MSEQPAPDHHGNHRHAPQAPATHPAPLEIRDEVIRLGQALKLASLVEDGADARVVIEAGLVQVNGDPETRRGRQLHHGDVIEFSGEAVKVVPAGR</sequence>
<reference evidence="3 4" key="1">
    <citation type="submission" date="2024-05" db="EMBL/GenBank/DDBJ databases">
        <authorList>
            <person name="Yi C."/>
        </authorList>
    </citation>
    <scope>NUCLEOTIDE SEQUENCE [LARGE SCALE GENOMIC DNA]</scope>
    <source>
        <strain evidence="3 4">XS13</strain>
    </source>
</reference>
<evidence type="ECO:0000256" key="2">
    <source>
        <dbReference type="SAM" id="MobiDB-lite"/>
    </source>
</evidence>
<gene>
    <name evidence="3" type="ORF">ABDK96_15565</name>
</gene>
<dbReference type="InterPro" id="IPR036986">
    <property type="entry name" value="S4_RNA-bd_sf"/>
</dbReference>
<dbReference type="PROSITE" id="PS50889">
    <property type="entry name" value="S4"/>
    <property type="match status" value="1"/>
</dbReference>
<keyword evidence="4" id="KW-1185">Reference proteome</keyword>
<proteinExistence type="predicted"/>